<name>A0AB73T2Y5_9FIRM</name>
<gene>
    <name evidence="1" type="ORF">C7383_10893</name>
</gene>
<dbReference type="EMBL" id="QGGY01000008">
    <property type="protein sequence ID" value="PWJ74663.1"/>
    <property type="molecule type" value="Genomic_DNA"/>
</dbReference>
<dbReference type="AlphaFoldDB" id="A0AB73T2Y5"/>
<comment type="caution">
    <text evidence="1">The sequence shown here is derived from an EMBL/GenBank/DDBJ whole genome shotgun (WGS) entry which is preliminary data.</text>
</comment>
<evidence type="ECO:0000313" key="1">
    <source>
        <dbReference type="EMBL" id="PWJ74663.1"/>
    </source>
</evidence>
<organism evidence="1 2">
    <name type="scientific">Murimonas intestini</name>
    <dbReference type="NCBI Taxonomy" id="1337051"/>
    <lineage>
        <taxon>Bacteria</taxon>
        <taxon>Bacillati</taxon>
        <taxon>Bacillota</taxon>
        <taxon>Clostridia</taxon>
        <taxon>Lachnospirales</taxon>
        <taxon>Lachnospiraceae</taxon>
        <taxon>Murimonas</taxon>
    </lineage>
</organism>
<accession>A0AB73T2Y5</accession>
<keyword evidence="2" id="KW-1185">Reference proteome</keyword>
<dbReference type="NCBIfam" id="NF038110">
    <property type="entry name" value="Lys_methyl_FliB"/>
    <property type="match status" value="1"/>
</dbReference>
<reference evidence="1 2" key="1">
    <citation type="submission" date="2018-05" db="EMBL/GenBank/DDBJ databases">
        <authorList>
            <person name="Goeker M."/>
            <person name="Huntemann M."/>
            <person name="Clum A."/>
            <person name="Pillay M."/>
            <person name="Palaniappan K."/>
            <person name="Varghese N."/>
            <person name="Mikhailova N."/>
            <person name="Stamatis D."/>
            <person name="Reddy T."/>
            <person name="Daum C."/>
            <person name="Shapiro N."/>
            <person name="Ivanova N."/>
            <person name="Kyrpides N."/>
            <person name="Woyke T."/>
        </authorList>
    </citation>
    <scope>NUCLEOTIDE SEQUENCE [LARGE SCALE GENOMIC DNA]</scope>
    <source>
        <strain evidence="1 2">DSM 26524</strain>
    </source>
</reference>
<evidence type="ECO:0000313" key="2">
    <source>
        <dbReference type="Proteomes" id="UP000245412"/>
    </source>
</evidence>
<sequence length="364" mass="42716">MEYTIPDYYKKFRCIAADCPDTCCTGWKISIDEKTLEKYRDVDGAFGSRLKNSIDWEGGCFHQYEGRCEFLDEDGLCDLQREAGEDMLCRTCRRYPRHVEVFENRREYTLSLSCPEAARLILGNQGKAGFLHTVRQQRAEHFRDYDRLLFSMLLEARTVMYDILRDRNVDIGMRTGIVLAFGHDLQQRIGRGRTDKTGSLIKRYKSSRREEYFRDFFWKYRKRANKAAGLRDRMMAVFNELETVEPSWRAYLKKAGEKESVPECSRTEEIYREQLMIYFLSVYFCGAVYDGEAYAKVKFSALSTMWICSLARRGGGGMEAGYAEASYRFAREIEHSDKNLEFLEKKIMEDDLYSFDNIMILLLN</sequence>
<dbReference type="RefSeq" id="WP_109627332.1">
    <property type="nucleotide sequence ID" value="NZ_JANKBI010000006.1"/>
</dbReference>
<proteinExistence type="predicted"/>
<protein>
    <submittedName>
        <fullName evidence="1">Lysine-N-methylase</fullName>
    </submittedName>
</protein>
<dbReference type="Proteomes" id="UP000245412">
    <property type="component" value="Unassembled WGS sequence"/>
</dbReference>